<keyword evidence="7" id="KW-0223">Dioxygenase</keyword>
<dbReference type="PROSITE" id="PS51296">
    <property type="entry name" value="RIESKE"/>
    <property type="match status" value="1"/>
</dbReference>
<dbReference type="InterPro" id="IPR017941">
    <property type="entry name" value="Rieske_2Fe-2S"/>
</dbReference>
<dbReference type="Pfam" id="PF00355">
    <property type="entry name" value="Rieske"/>
    <property type="match status" value="1"/>
</dbReference>
<keyword evidence="4" id="KW-0408">Iron</keyword>
<accession>A0ABT5DQ13</accession>
<protein>
    <submittedName>
        <fullName evidence="7">Aromatic ring-hydroxylating dioxygenase subunit alpha</fullName>
    </submittedName>
</protein>
<evidence type="ECO:0000256" key="1">
    <source>
        <dbReference type="ARBA" id="ARBA00022714"/>
    </source>
</evidence>
<keyword evidence="3" id="KW-0560">Oxidoreductase</keyword>
<dbReference type="Proteomes" id="UP001221686">
    <property type="component" value="Unassembled WGS sequence"/>
</dbReference>
<proteinExistence type="predicted"/>
<evidence type="ECO:0000313" key="7">
    <source>
        <dbReference type="EMBL" id="MDC0715754.1"/>
    </source>
</evidence>
<organism evidence="7 8">
    <name type="scientific">Nannocystis bainbridge</name>
    <dbReference type="NCBI Taxonomy" id="2995303"/>
    <lineage>
        <taxon>Bacteria</taxon>
        <taxon>Pseudomonadati</taxon>
        <taxon>Myxococcota</taxon>
        <taxon>Polyangia</taxon>
        <taxon>Nannocystales</taxon>
        <taxon>Nannocystaceae</taxon>
        <taxon>Nannocystis</taxon>
    </lineage>
</organism>
<dbReference type="PANTHER" id="PTHR21266">
    <property type="entry name" value="IRON-SULFUR DOMAIN CONTAINING PROTEIN"/>
    <property type="match status" value="1"/>
</dbReference>
<evidence type="ECO:0000256" key="5">
    <source>
        <dbReference type="ARBA" id="ARBA00023014"/>
    </source>
</evidence>
<dbReference type="Gene3D" id="2.102.10.10">
    <property type="entry name" value="Rieske [2Fe-2S] iron-sulphur domain"/>
    <property type="match status" value="1"/>
</dbReference>
<keyword evidence="8" id="KW-1185">Reference proteome</keyword>
<name>A0ABT5DQ13_9BACT</name>
<feature type="domain" description="Rieske" evidence="6">
    <location>
        <begin position="36"/>
        <end position="140"/>
    </location>
</feature>
<dbReference type="CDD" id="cd03469">
    <property type="entry name" value="Rieske_RO_Alpha_N"/>
    <property type="match status" value="1"/>
</dbReference>
<dbReference type="SUPFAM" id="SSF55961">
    <property type="entry name" value="Bet v1-like"/>
    <property type="match status" value="1"/>
</dbReference>
<keyword evidence="2" id="KW-0479">Metal-binding</keyword>
<dbReference type="PANTHER" id="PTHR21266:SF57">
    <property type="entry name" value="3-CHLOROBENZOATE-3,4-DIOXYGENASE"/>
    <property type="match status" value="1"/>
</dbReference>
<gene>
    <name evidence="7" type="ORF">POL25_02550</name>
</gene>
<keyword evidence="5" id="KW-0411">Iron-sulfur</keyword>
<sequence>MTEMLHTIGRAPPPSFEEARNKRQKVRAAGLDPNHWYAVEYARAVPVGKVVEVTFWRRSVAVFRGEDGALRAIDNRCAHRQLKLSGGRVEGCNVVCPYHGWAYGGDGKLCKVPHELFGKPLPKIELRHYPVRERYGLVWVFFGDPARADATPMPEIPELDGPKPWAKLLVDFTWKAHHSMIIDNVSDFTHAYLHRRFRPFTDSTLTDLRVDGDRVYVSYDTKVADGPLMKHFVDRKRTNVNAMTLCYQYPYQWSDTDGKIKDWCFCLPIDEQTTRSFFLFYFDSFKVPGLPLQIPRQVMEPVLGIAKQVVFKPLLEEDGVAVEAEQDGYNRHWQAPIAELNPAVHAFQALTIRKWEEYLATTSGKLAEAR</sequence>
<evidence type="ECO:0000256" key="4">
    <source>
        <dbReference type="ARBA" id="ARBA00023004"/>
    </source>
</evidence>
<dbReference type="InterPro" id="IPR050584">
    <property type="entry name" value="Cholesterol_7-desaturase"/>
</dbReference>
<reference evidence="7 8" key="1">
    <citation type="submission" date="2022-11" db="EMBL/GenBank/DDBJ databases">
        <title>Minimal conservation of predation-associated metabolite biosynthetic gene clusters underscores biosynthetic potential of Myxococcota including descriptions for ten novel species: Archangium lansinium sp. nov., Myxococcus landrumus sp. nov., Nannocystis bai.</title>
        <authorList>
            <person name="Ahearne A."/>
            <person name="Stevens C."/>
            <person name="Dowd S."/>
        </authorList>
    </citation>
    <scope>NUCLEOTIDE SEQUENCE [LARGE SCALE GENOMIC DNA]</scope>
    <source>
        <strain evidence="7 8">BB15-2</strain>
    </source>
</reference>
<evidence type="ECO:0000259" key="6">
    <source>
        <dbReference type="PROSITE" id="PS51296"/>
    </source>
</evidence>
<dbReference type="Gene3D" id="3.90.380.10">
    <property type="entry name" value="Naphthalene 1,2-dioxygenase Alpha Subunit, Chain A, domain 1"/>
    <property type="match status" value="1"/>
</dbReference>
<dbReference type="GO" id="GO:0051213">
    <property type="term" value="F:dioxygenase activity"/>
    <property type="evidence" value="ECO:0007669"/>
    <property type="project" value="UniProtKB-KW"/>
</dbReference>
<dbReference type="Pfam" id="PF19112">
    <property type="entry name" value="VanA_C"/>
    <property type="match status" value="1"/>
</dbReference>
<dbReference type="SUPFAM" id="SSF50022">
    <property type="entry name" value="ISP domain"/>
    <property type="match status" value="1"/>
</dbReference>
<evidence type="ECO:0000256" key="2">
    <source>
        <dbReference type="ARBA" id="ARBA00022723"/>
    </source>
</evidence>
<dbReference type="EMBL" id="JAQNDL010000001">
    <property type="protein sequence ID" value="MDC0715754.1"/>
    <property type="molecule type" value="Genomic_DNA"/>
</dbReference>
<comment type="caution">
    <text evidence="7">The sequence shown here is derived from an EMBL/GenBank/DDBJ whole genome shotgun (WGS) entry which is preliminary data.</text>
</comment>
<evidence type="ECO:0000313" key="8">
    <source>
        <dbReference type="Proteomes" id="UP001221686"/>
    </source>
</evidence>
<evidence type="ECO:0000256" key="3">
    <source>
        <dbReference type="ARBA" id="ARBA00023002"/>
    </source>
</evidence>
<keyword evidence="1" id="KW-0001">2Fe-2S</keyword>
<dbReference type="InterPro" id="IPR044043">
    <property type="entry name" value="VanA_C_cat"/>
</dbReference>
<dbReference type="InterPro" id="IPR036922">
    <property type="entry name" value="Rieske_2Fe-2S_sf"/>
</dbReference>